<keyword evidence="3" id="KW-1185">Reference proteome</keyword>
<name>A0A2S6ICG6_9ACTN</name>
<comment type="caution">
    <text evidence="2">The sequence shown here is derived from an EMBL/GenBank/DDBJ whole genome shotgun (WGS) entry which is preliminary data.</text>
</comment>
<feature type="region of interest" description="Disordered" evidence="1">
    <location>
        <begin position="1"/>
        <end position="25"/>
    </location>
</feature>
<reference evidence="2 3" key="1">
    <citation type="submission" date="2018-02" db="EMBL/GenBank/DDBJ databases">
        <title>Genomic Encyclopedia of Archaeal and Bacterial Type Strains, Phase II (KMG-II): from individual species to whole genera.</title>
        <authorList>
            <person name="Goeker M."/>
        </authorList>
    </citation>
    <scope>NUCLEOTIDE SEQUENCE [LARGE SCALE GENOMIC DNA]</scope>
    <source>
        <strain evidence="2 3">DSM 22857</strain>
    </source>
</reference>
<evidence type="ECO:0000256" key="1">
    <source>
        <dbReference type="SAM" id="MobiDB-lite"/>
    </source>
</evidence>
<accession>A0A2S6ICG6</accession>
<evidence type="ECO:0000313" key="3">
    <source>
        <dbReference type="Proteomes" id="UP000239485"/>
    </source>
</evidence>
<dbReference type="AlphaFoldDB" id="A0A2S6ICG6"/>
<gene>
    <name evidence="2" type="ORF">CLV92_12037</name>
</gene>
<protein>
    <submittedName>
        <fullName evidence="2">Uncharacterized protein</fullName>
    </submittedName>
</protein>
<dbReference type="EMBL" id="PTJD01000020">
    <property type="protein sequence ID" value="PPK91918.1"/>
    <property type="molecule type" value="Genomic_DNA"/>
</dbReference>
<evidence type="ECO:0000313" key="2">
    <source>
        <dbReference type="EMBL" id="PPK91918.1"/>
    </source>
</evidence>
<proteinExistence type="predicted"/>
<dbReference type="Proteomes" id="UP000239485">
    <property type="component" value="Unassembled WGS sequence"/>
</dbReference>
<feature type="compositionally biased region" description="Low complexity" evidence="1">
    <location>
        <begin position="16"/>
        <end position="25"/>
    </location>
</feature>
<sequence>MEWNASTHPPVRSMGSTPSRRTPSRLTLSRLTLSTHFAVVVPPPHRPVPR</sequence>
<organism evidence="2 3">
    <name type="scientific">Kineococcus xinjiangensis</name>
    <dbReference type="NCBI Taxonomy" id="512762"/>
    <lineage>
        <taxon>Bacteria</taxon>
        <taxon>Bacillati</taxon>
        <taxon>Actinomycetota</taxon>
        <taxon>Actinomycetes</taxon>
        <taxon>Kineosporiales</taxon>
        <taxon>Kineosporiaceae</taxon>
        <taxon>Kineococcus</taxon>
    </lineage>
</organism>